<feature type="transmembrane region" description="Helical" evidence="9">
    <location>
        <begin position="233"/>
        <end position="252"/>
    </location>
</feature>
<evidence type="ECO:0000313" key="11">
    <source>
        <dbReference type="Proteomes" id="UP001521931"/>
    </source>
</evidence>
<dbReference type="EMBL" id="JAKRCV010000004">
    <property type="protein sequence ID" value="MCG7320732.1"/>
    <property type="molecule type" value="Genomic_DNA"/>
</dbReference>
<reference evidence="10 11" key="1">
    <citation type="submission" date="2022-02" db="EMBL/GenBank/DDBJ databases">
        <title>Uncovering new skin microbiome diversity through culturing and metagenomics.</title>
        <authorList>
            <person name="Conlan S."/>
            <person name="Deming C."/>
            <person name="Nisc Comparative Sequencing Program N."/>
            <person name="Segre J.A."/>
        </authorList>
    </citation>
    <scope>NUCLEOTIDE SEQUENCE [LARGE SCALE GENOMIC DNA]</scope>
    <source>
        <strain evidence="10 11">ACRQZ</strain>
    </source>
</reference>
<comment type="caution">
    <text evidence="10">The sequence shown here is derived from an EMBL/GenBank/DDBJ whole genome shotgun (WGS) entry which is preliminary data.</text>
</comment>
<evidence type="ECO:0000256" key="2">
    <source>
        <dbReference type="ARBA" id="ARBA00009773"/>
    </source>
</evidence>
<dbReference type="PANTHER" id="PTHR21716:SF53">
    <property type="entry name" value="PERMEASE PERM-RELATED"/>
    <property type="match status" value="1"/>
</dbReference>
<dbReference type="Pfam" id="PF01594">
    <property type="entry name" value="AI-2E_transport"/>
    <property type="match status" value="1"/>
</dbReference>
<keyword evidence="7 9" id="KW-0472">Membrane</keyword>
<dbReference type="InterPro" id="IPR002549">
    <property type="entry name" value="AI-2E-like"/>
</dbReference>
<evidence type="ECO:0000256" key="7">
    <source>
        <dbReference type="ARBA" id="ARBA00023136"/>
    </source>
</evidence>
<dbReference type="RefSeq" id="WP_029212146.1">
    <property type="nucleotide sequence ID" value="NZ_DAMCTM010000001.1"/>
</dbReference>
<accession>A0ABS9PYL9</accession>
<comment type="similarity">
    <text evidence="2">Belongs to the autoinducer-2 exporter (AI-2E) (TC 2.A.86) family.</text>
</comment>
<dbReference type="PANTHER" id="PTHR21716">
    <property type="entry name" value="TRANSMEMBRANE PROTEIN"/>
    <property type="match status" value="1"/>
</dbReference>
<name>A0ABS9PYL9_9MICO</name>
<evidence type="ECO:0000313" key="10">
    <source>
        <dbReference type="EMBL" id="MCG7320732.1"/>
    </source>
</evidence>
<gene>
    <name evidence="10" type="ORF">MHL29_02325</name>
</gene>
<feature type="region of interest" description="Disordered" evidence="8">
    <location>
        <begin position="1"/>
        <end position="62"/>
    </location>
</feature>
<feature type="region of interest" description="Disordered" evidence="8">
    <location>
        <begin position="425"/>
        <end position="449"/>
    </location>
</feature>
<feature type="transmembrane region" description="Helical" evidence="9">
    <location>
        <begin position="86"/>
        <end position="106"/>
    </location>
</feature>
<proteinExistence type="inferred from homology"/>
<comment type="subcellular location">
    <subcellularLocation>
        <location evidence="1">Cell membrane</location>
        <topology evidence="1">Multi-pass membrane protein</topology>
    </subcellularLocation>
</comment>
<feature type="transmembrane region" description="Helical" evidence="9">
    <location>
        <begin position="288"/>
        <end position="310"/>
    </location>
</feature>
<feature type="compositionally biased region" description="Polar residues" evidence="8">
    <location>
        <begin position="51"/>
        <end position="62"/>
    </location>
</feature>
<keyword evidence="6 9" id="KW-1133">Transmembrane helix</keyword>
<dbReference type="Proteomes" id="UP001521931">
    <property type="component" value="Unassembled WGS sequence"/>
</dbReference>
<keyword evidence="11" id="KW-1185">Reference proteome</keyword>
<evidence type="ECO:0000256" key="5">
    <source>
        <dbReference type="ARBA" id="ARBA00022692"/>
    </source>
</evidence>
<evidence type="ECO:0000256" key="3">
    <source>
        <dbReference type="ARBA" id="ARBA00022448"/>
    </source>
</evidence>
<keyword evidence="3" id="KW-0813">Transport</keyword>
<keyword evidence="4" id="KW-1003">Cell membrane</keyword>
<feature type="transmembrane region" description="Helical" evidence="9">
    <location>
        <begin position="353"/>
        <end position="375"/>
    </location>
</feature>
<organism evidence="10 11">
    <name type="scientific">Arsenicicoccus bolidensis</name>
    <dbReference type="NCBI Taxonomy" id="229480"/>
    <lineage>
        <taxon>Bacteria</taxon>
        <taxon>Bacillati</taxon>
        <taxon>Actinomycetota</taxon>
        <taxon>Actinomycetes</taxon>
        <taxon>Micrococcales</taxon>
        <taxon>Intrasporangiaceae</taxon>
        <taxon>Arsenicicoccus</taxon>
    </lineage>
</organism>
<feature type="transmembrane region" description="Helical" evidence="9">
    <location>
        <begin position="145"/>
        <end position="169"/>
    </location>
</feature>
<feature type="compositionally biased region" description="Basic and acidic residues" evidence="8">
    <location>
        <begin position="1"/>
        <end position="16"/>
    </location>
</feature>
<evidence type="ECO:0000256" key="9">
    <source>
        <dbReference type="SAM" id="Phobius"/>
    </source>
</evidence>
<keyword evidence="5 9" id="KW-0812">Transmembrane</keyword>
<feature type="transmembrane region" description="Helical" evidence="9">
    <location>
        <begin position="112"/>
        <end position="133"/>
    </location>
</feature>
<feature type="transmembrane region" description="Helical" evidence="9">
    <location>
        <begin position="387"/>
        <end position="413"/>
    </location>
</feature>
<evidence type="ECO:0000256" key="6">
    <source>
        <dbReference type="ARBA" id="ARBA00022989"/>
    </source>
</evidence>
<evidence type="ECO:0000256" key="4">
    <source>
        <dbReference type="ARBA" id="ARBA00022475"/>
    </source>
</evidence>
<evidence type="ECO:0000256" key="8">
    <source>
        <dbReference type="SAM" id="MobiDB-lite"/>
    </source>
</evidence>
<evidence type="ECO:0000256" key="1">
    <source>
        <dbReference type="ARBA" id="ARBA00004651"/>
    </source>
</evidence>
<protein>
    <submittedName>
        <fullName evidence="10">AI-2E family transporter</fullName>
    </submittedName>
</protein>
<feature type="transmembrane region" description="Helical" evidence="9">
    <location>
        <begin position="316"/>
        <end position="346"/>
    </location>
</feature>
<sequence length="449" mass="47679">MEHDDAQPRDGGREADGGGTPPSGEAGRLRGAVGSITRTVRARLDAPPPSQWGSTAAGQHEPMSTTVHVTMPEPTRPESDPVPRGVRVAAAWSWRLLLIVAAVYLVAQALAAVPIVTIPFVVALLLTAVLGPVQRRLHRGAHVPHSLAAFLALLLGIAVIGAIGTFVALQISANAPRMTEQFTQFLDDASRWLREGPLRLSDSQVEKYIQELSDTISKNQGTLVTGAITTLSTLSHVIAGGLLLLLSTFFLLRDGEVIWRWVLGLLPTSSRRRIDQVGRVGWHTLGGYMRGVTIIATLHATTIYVVLHVLEVPLALALSVLIFVGSFIPLIGMTVTGIFCIIVSLIEHGPAAATVVAITIVVLVQLEAHLLQPLIMSRNVEVHPLGVALAVLAGTSVAGVAGALFAVPIVAFANATLRAVHLPLPPTEEEREEQAKVTAGQLPLEGYPE</sequence>